<keyword evidence="3 6" id="KW-0812">Transmembrane</keyword>
<comment type="subcellular location">
    <subcellularLocation>
        <location evidence="1">Endomembrane system</location>
    </subcellularLocation>
</comment>
<dbReference type="EMBL" id="FRAJ01000013">
    <property type="protein sequence ID" value="SHK27277.1"/>
    <property type="molecule type" value="Genomic_DNA"/>
</dbReference>
<evidence type="ECO:0000256" key="6">
    <source>
        <dbReference type="SAM" id="Phobius"/>
    </source>
</evidence>
<gene>
    <name evidence="7" type="ORF">SAMN02745883_01687</name>
</gene>
<sequence length="200" mass="22884">MFWGKLLFLAVIGAVIGWLTNVFAIKLIFRPLKPIKIPGVNFYIQGLIPKRKSEIAKSIGHTVETELISIEEIIDKFIERENKSEIILEIKERVKTIIEQKIPTLIPTTIKNMIIAYADEVIETQGEEVINELAERLIHRATSKVKISEIIEEKIINFELEKLERIILNIAKRELKHIELLGGLIGFLIGIIQGLIILQF</sequence>
<dbReference type="GO" id="GO:0012505">
    <property type="term" value="C:endomembrane system"/>
    <property type="evidence" value="ECO:0007669"/>
    <property type="project" value="UniProtKB-SubCell"/>
</dbReference>
<evidence type="ECO:0000256" key="3">
    <source>
        <dbReference type="ARBA" id="ARBA00022692"/>
    </source>
</evidence>
<evidence type="ECO:0008006" key="9">
    <source>
        <dbReference type="Google" id="ProtNLM"/>
    </source>
</evidence>
<evidence type="ECO:0000313" key="7">
    <source>
        <dbReference type="EMBL" id="SHK27277.1"/>
    </source>
</evidence>
<feature type="transmembrane region" description="Helical" evidence="6">
    <location>
        <begin position="180"/>
        <end position="198"/>
    </location>
</feature>
<evidence type="ECO:0000256" key="1">
    <source>
        <dbReference type="ARBA" id="ARBA00004308"/>
    </source>
</evidence>
<dbReference type="Proteomes" id="UP000184082">
    <property type="component" value="Unassembled WGS sequence"/>
</dbReference>
<keyword evidence="4 6" id="KW-1133">Transmembrane helix</keyword>
<dbReference type="PANTHER" id="PTHR35791:SF1">
    <property type="entry name" value="UPF0754 MEMBRANE PROTEIN YHEB"/>
    <property type="match status" value="1"/>
</dbReference>
<feature type="transmembrane region" description="Helical" evidence="6">
    <location>
        <begin position="6"/>
        <end position="29"/>
    </location>
</feature>
<dbReference type="Pfam" id="PF04286">
    <property type="entry name" value="DUF445"/>
    <property type="match status" value="1"/>
</dbReference>
<evidence type="ECO:0000256" key="2">
    <source>
        <dbReference type="ARBA" id="ARBA00008053"/>
    </source>
</evidence>
<evidence type="ECO:0000256" key="4">
    <source>
        <dbReference type="ARBA" id="ARBA00022989"/>
    </source>
</evidence>
<organism evidence="7 8">
    <name type="scientific">Caminicella sporogenes DSM 14501</name>
    <dbReference type="NCBI Taxonomy" id="1121266"/>
    <lineage>
        <taxon>Bacteria</taxon>
        <taxon>Bacillati</taxon>
        <taxon>Bacillota</taxon>
        <taxon>Clostridia</taxon>
        <taxon>Peptostreptococcales</taxon>
        <taxon>Caminicellaceae</taxon>
        <taxon>Caminicella</taxon>
    </lineage>
</organism>
<dbReference type="InterPro" id="IPR007383">
    <property type="entry name" value="DUF445"/>
</dbReference>
<dbReference type="RefSeq" id="WP_094756818.1">
    <property type="nucleotide sequence ID" value="NZ_FRAJ01000013.1"/>
</dbReference>
<reference evidence="7 8" key="1">
    <citation type="submission" date="2016-11" db="EMBL/GenBank/DDBJ databases">
        <authorList>
            <person name="Jaros S."/>
            <person name="Januszkiewicz K."/>
            <person name="Wedrychowicz H."/>
        </authorList>
    </citation>
    <scope>NUCLEOTIDE SEQUENCE [LARGE SCALE GENOMIC DNA]</scope>
    <source>
        <strain evidence="7 8">DSM 14501</strain>
    </source>
</reference>
<comment type="similarity">
    <text evidence="2">Belongs to the UPF0754 family.</text>
</comment>
<keyword evidence="5 6" id="KW-0472">Membrane</keyword>
<dbReference type="STRING" id="1121266.SAMN02745883_01687"/>
<proteinExistence type="inferred from homology"/>
<keyword evidence="8" id="KW-1185">Reference proteome</keyword>
<evidence type="ECO:0000256" key="5">
    <source>
        <dbReference type="ARBA" id="ARBA00023136"/>
    </source>
</evidence>
<evidence type="ECO:0000313" key="8">
    <source>
        <dbReference type="Proteomes" id="UP000184082"/>
    </source>
</evidence>
<dbReference type="PANTHER" id="PTHR35791">
    <property type="entry name" value="UPF0754 MEMBRANE PROTEIN YHEB"/>
    <property type="match status" value="1"/>
</dbReference>
<dbReference type="AlphaFoldDB" id="A0A1M6R4L2"/>
<accession>A0A1M6R4L2</accession>
<name>A0A1M6R4L2_9FIRM</name>
<protein>
    <recommendedName>
        <fullName evidence="9">DUF445 family protein</fullName>
    </recommendedName>
</protein>